<dbReference type="RefSeq" id="WP_268060962.1">
    <property type="nucleotide sequence ID" value="NZ_JAPQFJ010000006.1"/>
</dbReference>
<protein>
    <submittedName>
        <fullName evidence="3">Alpha/beta fold hydrolase</fullName>
    </submittedName>
</protein>
<dbReference type="GO" id="GO:0016787">
    <property type="term" value="F:hydrolase activity"/>
    <property type="evidence" value="ECO:0007669"/>
    <property type="project" value="UniProtKB-KW"/>
</dbReference>
<dbReference type="PANTHER" id="PTHR43265">
    <property type="entry name" value="ESTERASE ESTD"/>
    <property type="match status" value="1"/>
</dbReference>
<dbReference type="PANTHER" id="PTHR43265:SF1">
    <property type="entry name" value="ESTERASE ESTD"/>
    <property type="match status" value="1"/>
</dbReference>
<comment type="caution">
    <text evidence="3">The sequence shown here is derived from an EMBL/GenBank/DDBJ whole genome shotgun (WGS) entry which is preliminary data.</text>
</comment>
<feature type="transmembrane region" description="Helical" evidence="1">
    <location>
        <begin position="106"/>
        <end position="123"/>
    </location>
</feature>
<name>A0ABT4D8F2_9CLOT</name>
<reference evidence="3" key="1">
    <citation type="submission" date="2022-12" db="EMBL/GenBank/DDBJ databases">
        <title>Clostridium sp. nov., isolated from industrial wastewater.</title>
        <authorList>
            <person name="Jiayan W."/>
        </authorList>
    </citation>
    <scope>NUCLEOTIDE SEQUENCE</scope>
    <source>
        <strain evidence="3">ZC22-4</strain>
    </source>
</reference>
<evidence type="ECO:0000313" key="4">
    <source>
        <dbReference type="Proteomes" id="UP001144612"/>
    </source>
</evidence>
<dbReference type="EMBL" id="JAPQFJ010000006">
    <property type="protein sequence ID" value="MCY6958550.1"/>
    <property type="molecule type" value="Genomic_DNA"/>
</dbReference>
<dbReference type="InterPro" id="IPR022742">
    <property type="entry name" value="Hydrolase_4"/>
</dbReference>
<dbReference type="Gene3D" id="3.40.50.1820">
    <property type="entry name" value="alpha/beta hydrolase"/>
    <property type="match status" value="1"/>
</dbReference>
<feature type="domain" description="Serine aminopeptidase S33" evidence="2">
    <location>
        <begin position="29"/>
        <end position="153"/>
    </location>
</feature>
<gene>
    <name evidence="3" type="ORF">OW729_08040</name>
</gene>
<dbReference type="InterPro" id="IPR053145">
    <property type="entry name" value="AB_hydrolase_Est10"/>
</dbReference>
<proteinExistence type="predicted"/>
<organism evidence="3 4">
    <name type="scientific">Clostridium brassicae</name>
    <dbReference type="NCBI Taxonomy" id="2999072"/>
    <lineage>
        <taxon>Bacteria</taxon>
        <taxon>Bacillati</taxon>
        <taxon>Bacillota</taxon>
        <taxon>Clostridia</taxon>
        <taxon>Eubacteriales</taxon>
        <taxon>Clostridiaceae</taxon>
        <taxon>Clostridium</taxon>
    </lineage>
</organism>
<evidence type="ECO:0000256" key="1">
    <source>
        <dbReference type="SAM" id="Phobius"/>
    </source>
</evidence>
<keyword evidence="3" id="KW-0378">Hydrolase</keyword>
<keyword evidence="1" id="KW-0472">Membrane</keyword>
<evidence type="ECO:0000313" key="3">
    <source>
        <dbReference type="EMBL" id="MCY6958550.1"/>
    </source>
</evidence>
<dbReference type="Proteomes" id="UP001144612">
    <property type="component" value="Unassembled WGS sequence"/>
</dbReference>
<dbReference type="SUPFAM" id="SSF53474">
    <property type="entry name" value="alpha/beta-Hydrolases"/>
    <property type="match status" value="1"/>
</dbReference>
<accession>A0ABT4D8F2</accession>
<keyword evidence="1" id="KW-0812">Transmembrane</keyword>
<sequence>MQKAITLVHNKMILRGMEHVPESNKKLPAVILFHGFTGNKLEKHQMFLKISRSLEMIGIASFRFDFLGSGESDGHFKDMTVSGELAEANTILDFVRKDNRIDSDRIIILGFSMGGLVASLLAGERSKDIYKLILISAAGTIKDSVNEVSKQVLKDRNITTFDCGGNIVGVQFAADLNKIDVFNRASNYKGDVLLVHGTKDETVPCNVSSIYNEKSYENRAILKLIEGAGHTFDKFEWENEVIDLVGGFLK</sequence>
<evidence type="ECO:0000259" key="2">
    <source>
        <dbReference type="Pfam" id="PF12146"/>
    </source>
</evidence>
<dbReference type="InterPro" id="IPR029058">
    <property type="entry name" value="AB_hydrolase_fold"/>
</dbReference>
<keyword evidence="1" id="KW-1133">Transmembrane helix</keyword>
<dbReference type="Pfam" id="PF12146">
    <property type="entry name" value="Hydrolase_4"/>
    <property type="match status" value="1"/>
</dbReference>
<keyword evidence="4" id="KW-1185">Reference proteome</keyword>